<evidence type="ECO:0000256" key="1">
    <source>
        <dbReference type="ARBA" id="ARBA00004651"/>
    </source>
</evidence>
<organism evidence="9 10">
    <name type="scientific">Halomonas ventosae</name>
    <dbReference type="NCBI Taxonomy" id="229007"/>
    <lineage>
        <taxon>Bacteria</taxon>
        <taxon>Pseudomonadati</taxon>
        <taxon>Pseudomonadota</taxon>
        <taxon>Gammaproteobacteria</taxon>
        <taxon>Oceanospirillales</taxon>
        <taxon>Halomonadaceae</taxon>
        <taxon>Halomonas</taxon>
    </lineage>
</organism>
<feature type="domain" description="Sulfatase N-terminal" evidence="8">
    <location>
        <begin position="227"/>
        <end position="510"/>
    </location>
</feature>
<name>A0A4R6ZHP4_9GAMM</name>
<protein>
    <submittedName>
        <fullName evidence="9">Phosphoglycerol transferase</fullName>
    </submittedName>
</protein>
<feature type="transmembrane region" description="Helical" evidence="7">
    <location>
        <begin position="147"/>
        <end position="168"/>
    </location>
</feature>
<feature type="transmembrane region" description="Helical" evidence="7">
    <location>
        <begin position="48"/>
        <end position="65"/>
    </location>
</feature>
<dbReference type="EMBL" id="SNZJ01000015">
    <property type="protein sequence ID" value="TDR51821.1"/>
    <property type="molecule type" value="Genomic_DNA"/>
</dbReference>
<evidence type="ECO:0000256" key="5">
    <source>
        <dbReference type="ARBA" id="ARBA00023136"/>
    </source>
</evidence>
<accession>A0A4R6ZHP4</accession>
<dbReference type="AlphaFoldDB" id="A0A4R6ZHP4"/>
<dbReference type="GO" id="GO:0016740">
    <property type="term" value="F:transferase activity"/>
    <property type="evidence" value="ECO:0007669"/>
    <property type="project" value="UniProtKB-KW"/>
</dbReference>
<dbReference type="InterPro" id="IPR050448">
    <property type="entry name" value="OpgB/LTA_synthase_biosynth"/>
</dbReference>
<comment type="caution">
    <text evidence="9">The sequence shown here is derived from an EMBL/GenBank/DDBJ whole genome shotgun (WGS) entry which is preliminary data.</text>
</comment>
<dbReference type="Gene3D" id="3.40.720.10">
    <property type="entry name" value="Alkaline Phosphatase, subunit A"/>
    <property type="match status" value="1"/>
</dbReference>
<evidence type="ECO:0000256" key="6">
    <source>
        <dbReference type="SAM" id="MobiDB-lite"/>
    </source>
</evidence>
<dbReference type="InterPro" id="IPR017850">
    <property type="entry name" value="Alkaline_phosphatase_core_sf"/>
</dbReference>
<sequence>MVSIWRTLKSAHRCIRFLSLGKLVPNSPQCPSLMPSRFLPPPHRQPRWWALLVIGLWLGFTVATLTRLPTWGLVPVAGGWLLLARRWRWGAPPQPHPVRRVWPWSLLPIALWGLYVYLADSFGMVDLGAVFFHLQAGMEEHGGGERIGAAILYTLSMLLLLVSFTWLVRVDHRWRLAERLLALALLAGNPMLYGIGQRGAAIVTEDGAWLERQYVEPVILEAPRDPPNLLLLYLESLERTYADRERFGDAYAHLEALGEKAVVFEGVRQVDNTGWTMAGMIASQCGTPLMPAGLLHDSQFEPLGKVVPGVDCLGDLLDARGYSLTYMGGASTRFAGKGVFYRDHGFDRVLGREELEPGLEAPDYVNSWGLYDDTLYDLTVEEMRRLERQDGPWGLVNLSITGHAPNGYPARDCRERQGEFDGVDILYSVECSAWLARRLVERLEEEGLLENTLVVVASDHLTMRVSAWEQLVAGERDNTFMLLGEQLQPRRLEVEASTMDLLPTVLEAMGFVIDWHRAGLGVSLLSAEPTLVEEHGLDTLNARLREETALQERLWEGLEPPQGPPPPPEPVVEQVVETPKDQALEAPEELP</sequence>
<dbReference type="PANTHER" id="PTHR47371:SF3">
    <property type="entry name" value="PHOSPHOGLYCEROL TRANSFERASE I"/>
    <property type="match status" value="1"/>
</dbReference>
<evidence type="ECO:0000256" key="4">
    <source>
        <dbReference type="ARBA" id="ARBA00022989"/>
    </source>
</evidence>
<dbReference type="InterPro" id="IPR000917">
    <property type="entry name" value="Sulfatase_N"/>
</dbReference>
<dbReference type="SUPFAM" id="SSF53649">
    <property type="entry name" value="Alkaline phosphatase-like"/>
    <property type="match status" value="1"/>
</dbReference>
<dbReference type="Pfam" id="PF00884">
    <property type="entry name" value="Sulfatase"/>
    <property type="match status" value="1"/>
</dbReference>
<evidence type="ECO:0000259" key="8">
    <source>
        <dbReference type="Pfam" id="PF00884"/>
    </source>
</evidence>
<comment type="subcellular location">
    <subcellularLocation>
        <location evidence="1">Cell membrane</location>
        <topology evidence="1">Multi-pass membrane protein</topology>
    </subcellularLocation>
</comment>
<keyword evidence="5 7" id="KW-0472">Membrane</keyword>
<evidence type="ECO:0000256" key="2">
    <source>
        <dbReference type="ARBA" id="ARBA00022475"/>
    </source>
</evidence>
<gene>
    <name evidence="9" type="ORF">DFP85_1155</name>
</gene>
<evidence type="ECO:0000313" key="10">
    <source>
        <dbReference type="Proteomes" id="UP000295212"/>
    </source>
</evidence>
<reference evidence="9 10" key="1">
    <citation type="submission" date="2019-03" db="EMBL/GenBank/DDBJ databases">
        <title>Genomic Encyclopedia of Type Strains, Phase III (KMG-III): the genomes of soil and plant-associated and newly described type strains.</title>
        <authorList>
            <person name="Whitman W."/>
        </authorList>
    </citation>
    <scope>NUCLEOTIDE SEQUENCE [LARGE SCALE GENOMIC DNA]</scope>
    <source>
        <strain evidence="9 10">CECT 5797</strain>
    </source>
</reference>
<evidence type="ECO:0000256" key="3">
    <source>
        <dbReference type="ARBA" id="ARBA00022692"/>
    </source>
</evidence>
<evidence type="ECO:0000256" key="7">
    <source>
        <dbReference type="SAM" id="Phobius"/>
    </source>
</evidence>
<dbReference type="PANTHER" id="PTHR47371">
    <property type="entry name" value="LIPOTEICHOIC ACID SYNTHASE"/>
    <property type="match status" value="1"/>
</dbReference>
<keyword evidence="3 7" id="KW-0812">Transmembrane</keyword>
<keyword evidence="2" id="KW-1003">Cell membrane</keyword>
<dbReference type="GO" id="GO:0005886">
    <property type="term" value="C:plasma membrane"/>
    <property type="evidence" value="ECO:0007669"/>
    <property type="project" value="UniProtKB-SubCell"/>
</dbReference>
<feature type="compositionally biased region" description="Pro residues" evidence="6">
    <location>
        <begin position="561"/>
        <end position="570"/>
    </location>
</feature>
<keyword evidence="4 7" id="KW-1133">Transmembrane helix</keyword>
<proteinExistence type="predicted"/>
<dbReference type="Proteomes" id="UP000295212">
    <property type="component" value="Unassembled WGS sequence"/>
</dbReference>
<evidence type="ECO:0000313" key="9">
    <source>
        <dbReference type="EMBL" id="TDR51821.1"/>
    </source>
</evidence>
<keyword evidence="9" id="KW-0808">Transferase</keyword>
<feature type="region of interest" description="Disordered" evidence="6">
    <location>
        <begin position="551"/>
        <end position="591"/>
    </location>
</feature>